<evidence type="ECO:0000313" key="2">
    <source>
        <dbReference type="Proteomes" id="UP001060085"/>
    </source>
</evidence>
<accession>A0ACC0BPH2</accession>
<comment type="caution">
    <text evidence="1">The sequence shown here is derived from an EMBL/GenBank/DDBJ whole genome shotgun (WGS) entry which is preliminary data.</text>
</comment>
<organism evidence="1 2">
    <name type="scientific">Catharanthus roseus</name>
    <name type="common">Madagascar periwinkle</name>
    <name type="synonym">Vinca rosea</name>
    <dbReference type="NCBI Taxonomy" id="4058"/>
    <lineage>
        <taxon>Eukaryota</taxon>
        <taxon>Viridiplantae</taxon>
        <taxon>Streptophyta</taxon>
        <taxon>Embryophyta</taxon>
        <taxon>Tracheophyta</taxon>
        <taxon>Spermatophyta</taxon>
        <taxon>Magnoliopsida</taxon>
        <taxon>eudicotyledons</taxon>
        <taxon>Gunneridae</taxon>
        <taxon>Pentapetalae</taxon>
        <taxon>asterids</taxon>
        <taxon>lamiids</taxon>
        <taxon>Gentianales</taxon>
        <taxon>Apocynaceae</taxon>
        <taxon>Rauvolfioideae</taxon>
        <taxon>Vinceae</taxon>
        <taxon>Catharanthinae</taxon>
        <taxon>Catharanthus</taxon>
    </lineage>
</organism>
<keyword evidence="2" id="KW-1185">Reference proteome</keyword>
<dbReference type="Proteomes" id="UP001060085">
    <property type="component" value="Linkage Group LG03"/>
</dbReference>
<protein>
    <submittedName>
        <fullName evidence="1">Uncharacterized protein</fullName>
    </submittedName>
</protein>
<proteinExistence type="predicted"/>
<gene>
    <name evidence="1" type="ORF">M9H77_14883</name>
</gene>
<dbReference type="EMBL" id="CM044703">
    <property type="protein sequence ID" value="KAI5674519.1"/>
    <property type="molecule type" value="Genomic_DNA"/>
</dbReference>
<evidence type="ECO:0000313" key="1">
    <source>
        <dbReference type="EMBL" id="KAI5674519.1"/>
    </source>
</evidence>
<sequence>MMVEAFQIIPKRFINLWEEWNLRIAVLISLSLQFILIFTTSLRKRSGNVFINSIIWSSYLLADWFAAFAVGLISSSQGEKCDKATIDDALSAFWAPFLLLHLGGPDTITAFSLEDNELWLRHMLSVTVQVIAVGYVFLQSLPNRFWIPTGLMFLAGTIKYAERTRSLYLACLSNLKDSLRQEPDPGPNYAQLMEEYSSNQAAGLPEVIDRVPEPDQRSAGGTNSDSAERGKTELEDIQKIEYAYTFYKTFRGLIVDHMFSFHERNESRKFFFSRNAKQAFGFMEVELNFMYDALYTKMATVYNGIFGGILRFVCSGLLVISLVIFASSHQKQKPHIDPFDKATTYLLLVGAVILDFVALLKLIFSDWSIALMKHSKRLSRIRPFLWKLNIPSFVLAVQKRISLPKRWSNHIYQHNLISYCLKKRWKLGDEIAEFFGVKELVHKLLYPTKQNLDEGLKEFIFNELEKKAKKGEEAKFAKDIYSARGDWTILDYDGCSSIVERSVSEDVEYDESVLMWHIATDICFYQYQENEERFQEIHRIRSKILSDYLMYLLIMQPKLMLSVSGIAQIRFQDTCEEARKFFSRSWVKLTEKSASEKLIKVDTPVNPIEVKGDRSKSLLFDAVILAKDLKEMVDKHPEETWEMMSKVWLELLCYGASHCRGDGHAQQIRQGGELITFVWLLMSHFGLGEQFRIEAGHARAKLIVEK</sequence>
<name>A0ACC0BPH2_CATRO</name>
<reference evidence="2" key="1">
    <citation type="journal article" date="2023" name="Nat. Plants">
        <title>Single-cell RNA sequencing provides a high-resolution roadmap for understanding the multicellular compartmentation of specialized metabolism.</title>
        <authorList>
            <person name="Sun S."/>
            <person name="Shen X."/>
            <person name="Li Y."/>
            <person name="Li Y."/>
            <person name="Wang S."/>
            <person name="Li R."/>
            <person name="Zhang H."/>
            <person name="Shen G."/>
            <person name="Guo B."/>
            <person name="Wei J."/>
            <person name="Xu J."/>
            <person name="St-Pierre B."/>
            <person name="Chen S."/>
            <person name="Sun C."/>
        </authorList>
    </citation>
    <scope>NUCLEOTIDE SEQUENCE [LARGE SCALE GENOMIC DNA]</scope>
</reference>